<organism evidence="1 2">
    <name type="scientific">Oenococcus oeni</name>
    <name type="common">Leuconostoc oenos</name>
    <dbReference type="NCBI Taxonomy" id="1247"/>
    <lineage>
        <taxon>Bacteria</taxon>
        <taxon>Bacillati</taxon>
        <taxon>Bacillota</taxon>
        <taxon>Bacilli</taxon>
        <taxon>Lactobacillales</taxon>
        <taxon>Lactobacillaceae</taxon>
        <taxon>Oenococcus</taxon>
    </lineage>
</organism>
<name>A0A483AZY2_OENOE</name>
<comment type="caution">
    <text evidence="1">The sequence shown here is derived from an EMBL/GenBank/DDBJ whole genome shotgun (WGS) entry which is preliminary data.</text>
</comment>
<dbReference type="EMBL" id="WERV01000003">
    <property type="protein sequence ID" value="MDV7714996.1"/>
    <property type="molecule type" value="Genomic_DNA"/>
</dbReference>
<dbReference type="AlphaFoldDB" id="A0A483AZY2"/>
<reference evidence="1" key="1">
    <citation type="submission" date="2019-10" db="EMBL/GenBank/DDBJ databases">
        <title>Malate fermentation in French cider.</title>
        <authorList>
            <person name="Cousin F.J."/>
            <person name="Medina Fernandez S."/>
            <person name="Misery B."/>
            <person name="Laplace J.-M."/>
            <person name="Cretenet M."/>
        </authorList>
    </citation>
    <scope>NUCLEOTIDE SEQUENCE</scope>
    <source>
        <strain evidence="1">UCMA15129</strain>
    </source>
</reference>
<gene>
    <name evidence="1" type="ORF">GA838_04325</name>
</gene>
<evidence type="ECO:0000313" key="1">
    <source>
        <dbReference type="EMBL" id="MDV7714996.1"/>
    </source>
</evidence>
<proteinExistence type="predicted"/>
<dbReference type="RefSeq" id="WP_002818081.1">
    <property type="nucleotide sequence ID" value="NZ_CP027431.1"/>
</dbReference>
<evidence type="ECO:0000313" key="2">
    <source>
        <dbReference type="Proteomes" id="UP001281024"/>
    </source>
</evidence>
<protein>
    <submittedName>
        <fullName evidence="1">Uncharacterized protein</fullName>
    </submittedName>
</protein>
<sequence length="178" mass="20393">MKYKRDQMMYAAILGWFSFCWFGWAQADPRADWRIWIALADGIALLVSFAGGILSFRNWHKASALDKNSSWKWYLIFLISEFVLALIGAVFLISKNQINYISLWISFVVAIHFFGLKFVFRDYSLFVLGGIMLFMTIIAHPLANYFNVDQSAIIGIANGFCLLVFALIGLRLGLRKNK</sequence>
<dbReference type="Proteomes" id="UP001281024">
    <property type="component" value="Unassembled WGS sequence"/>
</dbReference>
<dbReference type="GeneID" id="75064992"/>
<accession>A0A483AZY2</accession>
<dbReference type="OMA" id="WFGWAQE"/>